<dbReference type="InterPro" id="IPR004532">
    <property type="entry name" value="Phe-tRNA-ligase_IIc_bsu_bact"/>
</dbReference>
<keyword evidence="12 15" id="KW-0648">Protein biosynthesis</keyword>
<dbReference type="GO" id="GO:0004826">
    <property type="term" value="F:phenylalanine-tRNA ligase activity"/>
    <property type="evidence" value="ECO:0007669"/>
    <property type="project" value="UniProtKB-UniRule"/>
</dbReference>
<dbReference type="PROSITE" id="PS51483">
    <property type="entry name" value="B5"/>
    <property type="match status" value="1"/>
</dbReference>
<dbReference type="SMART" id="SM00896">
    <property type="entry name" value="FDX-ACB"/>
    <property type="match status" value="1"/>
</dbReference>
<keyword evidence="6 15" id="KW-0436">Ligase</keyword>
<keyword evidence="13 15" id="KW-0030">Aminoacyl-tRNA synthetase</keyword>
<proteinExistence type="inferred from homology"/>
<dbReference type="InterPro" id="IPR012340">
    <property type="entry name" value="NA-bd_OB-fold"/>
</dbReference>
<dbReference type="Gene3D" id="3.30.930.10">
    <property type="entry name" value="Bira Bifunctional Protein, Domain 2"/>
    <property type="match status" value="1"/>
</dbReference>
<name>A0A7C0U1J7_DESA2</name>
<feature type="binding site" evidence="15">
    <location>
        <position position="463"/>
    </location>
    <ligand>
        <name>Mg(2+)</name>
        <dbReference type="ChEBI" id="CHEBI:18420"/>
        <note>shared with alpha subunit</note>
    </ligand>
</feature>
<dbReference type="InterPro" id="IPR045864">
    <property type="entry name" value="aa-tRNA-synth_II/BPL/LPL"/>
</dbReference>
<dbReference type="FunFam" id="2.40.50.140:FF:000045">
    <property type="entry name" value="Phenylalanine--tRNA ligase beta subunit"/>
    <property type="match status" value="1"/>
</dbReference>
<keyword evidence="5 16" id="KW-0820">tRNA-binding</keyword>
<dbReference type="InterPro" id="IPR002547">
    <property type="entry name" value="tRNA-bd_dom"/>
</dbReference>
<evidence type="ECO:0000259" key="17">
    <source>
        <dbReference type="PROSITE" id="PS50886"/>
    </source>
</evidence>
<dbReference type="Gene3D" id="3.30.70.380">
    <property type="entry name" value="Ferrodoxin-fold anticodon-binding domain"/>
    <property type="match status" value="1"/>
</dbReference>
<dbReference type="NCBIfam" id="NF045760">
    <property type="entry name" value="YtpR"/>
    <property type="match status" value="1"/>
</dbReference>
<comment type="subunit">
    <text evidence="3 15">Tetramer of two alpha and two beta subunits.</text>
</comment>
<evidence type="ECO:0000256" key="4">
    <source>
        <dbReference type="ARBA" id="ARBA00022490"/>
    </source>
</evidence>
<gene>
    <name evidence="15" type="primary">pheT</name>
    <name evidence="20" type="ORF">ENG63_01465</name>
</gene>
<dbReference type="InterPro" id="IPR041616">
    <property type="entry name" value="PheRS_beta_core"/>
</dbReference>
<evidence type="ECO:0000256" key="9">
    <source>
        <dbReference type="ARBA" id="ARBA00022840"/>
    </source>
</evidence>
<dbReference type="Gene3D" id="3.30.56.10">
    <property type="match status" value="2"/>
</dbReference>
<dbReference type="Pfam" id="PF03147">
    <property type="entry name" value="FDX-ACB"/>
    <property type="match status" value="1"/>
</dbReference>
<evidence type="ECO:0000256" key="7">
    <source>
        <dbReference type="ARBA" id="ARBA00022723"/>
    </source>
</evidence>
<dbReference type="CDD" id="cd02796">
    <property type="entry name" value="tRNA_bind_bactPheRS"/>
    <property type="match status" value="1"/>
</dbReference>
<dbReference type="InterPro" id="IPR009061">
    <property type="entry name" value="DNA-bd_dom_put_sf"/>
</dbReference>
<feature type="domain" description="B5" evidence="19">
    <location>
        <begin position="401"/>
        <end position="476"/>
    </location>
</feature>
<keyword evidence="9 15" id="KW-0067">ATP-binding</keyword>
<dbReference type="SUPFAM" id="SSF50249">
    <property type="entry name" value="Nucleic acid-binding proteins"/>
    <property type="match status" value="1"/>
</dbReference>
<dbReference type="CDD" id="cd00769">
    <property type="entry name" value="PheRS_beta_core"/>
    <property type="match status" value="1"/>
</dbReference>
<keyword evidence="10 15" id="KW-0460">Magnesium</keyword>
<dbReference type="GO" id="GO:0005524">
    <property type="term" value="F:ATP binding"/>
    <property type="evidence" value="ECO:0007669"/>
    <property type="project" value="UniProtKB-UniRule"/>
</dbReference>
<evidence type="ECO:0000256" key="11">
    <source>
        <dbReference type="ARBA" id="ARBA00022884"/>
    </source>
</evidence>
<dbReference type="InterPro" id="IPR036690">
    <property type="entry name" value="Fdx_antiC-bd_sf"/>
</dbReference>
<dbReference type="SMART" id="SM00874">
    <property type="entry name" value="B5"/>
    <property type="match status" value="1"/>
</dbReference>
<feature type="domain" description="FDX-ACB" evidence="18">
    <location>
        <begin position="705"/>
        <end position="798"/>
    </location>
</feature>
<dbReference type="NCBIfam" id="TIGR00472">
    <property type="entry name" value="pheT_bact"/>
    <property type="match status" value="1"/>
</dbReference>
<keyword evidence="4 15" id="KW-0963">Cytoplasm</keyword>
<dbReference type="EMBL" id="DRBS01000060">
    <property type="protein sequence ID" value="HDD43519.1"/>
    <property type="molecule type" value="Genomic_DNA"/>
</dbReference>
<dbReference type="PANTHER" id="PTHR10947">
    <property type="entry name" value="PHENYLALANYL-TRNA SYNTHETASE BETA CHAIN AND LEUCINE-RICH REPEAT-CONTAINING PROTEIN 47"/>
    <property type="match status" value="1"/>
</dbReference>
<evidence type="ECO:0000313" key="20">
    <source>
        <dbReference type="EMBL" id="HDD43519.1"/>
    </source>
</evidence>
<dbReference type="GO" id="GO:0009328">
    <property type="term" value="C:phenylalanine-tRNA ligase complex"/>
    <property type="evidence" value="ECO:0007669"/>
    <property type="project" value="TreeGrafter"/>
</dbReference>
<feature type="domain" description="TRNA-binding" evidence="17">
    <location>
        <begin position="39"/>
        <end position="147"/>
    </location>
</feature>
<evidence type="ECO:0000256" key="2">
    <source>
        <dbReference type="ARBA" id="ARBA00008653"/>
    </source>
</evidence>
<dbReference type="AlphaFoldDB" id="A0A7C0U1J7"/>
<dbReference type="Proteomes" id="UP000886289">
    <property type="component" value="Unassembled WGS sequence"/>
</dbReference>
<dbReference type="SMART" id="SM00873">
    <property type="entry name" value="B3_4"/>
    <property type="match status" value="1"/>
</dbReference>
<evidence type="ECO:0000259" key="18">
    <source>
        <dbReference type="PROSITE" id="PS51447"/>
    </source>
</evidence>
<dbReference type="SUPFAM" id="SSF54991">
    <property type="entry name" value="Anticodon-binding domain of PheRS"/>
    <property type="match status" value="1"/>
</dbReference>
<dbReference type="SUPFAM" id="SSF46955">
    <property type="entry name" value="Putative DNA-binding domain"/>
    <property type="match status" value="1"/>
</dbReference>
<feature type="binding site" evidence="15">
    <location>
        <position position="460"/>
    </location>
    <ligand>
        <name>Mg(2+)</name>
        <dbReference type="ChEBI" id="CHEBI:18420"/>
        <note>shared with alpha subunit</note>
    </ligand>
</feature>
<dbReference type="Gene3D" id="3.50.40.10">
    <property type="entry name" value="Phenylalanyl-trna Synthetase, Chain B, domain 3"/>
    <property type="match status" value="1"/>
</dbReference>
<feature type="binding site" evidence="15">
    <location>
        <position position="464"/>
    </location>
    <ligand>
        <name>Mg(2+)</name>
        <dbReference type="ChEBI" id="CHEBI:18420"/>
        <note>shared with alpha subunit</note>
    </ligand>
</feature>
<evidence type="ECO:0000259" key="19">
    <source>
        <dbReference type="PROSITE" id="PS51483"/>
    </source>
</evidence>
<evidence type="ECO:0000256" key="5">
    <source>
        <dbReference type="ARBA" id="ARBA00022555"/>
    </source>
</evidence>
<evidence type="ECO:0000256" key="8">
    <source>
        <dbReference type="ARBA" id="ARBA00022741"/>
    </source>
</evidence>
<evidence type="ECO:0000256" key="13">
    <source>
        <dbReference type="ARBA" id="ARBA00023146"/>
    </source>
</evidence>
<protein>
    <recommendedName>
        <fullName evidence="15">Phenylalanine--tRNA ligase beta subunit</fullName>
        <ecNumber evidence="15">6.1.1.20</ecNumber>
    </recommendedName>
    <alternativeName>
        <fullName evidence="15">Phenylalanyl-tRNA synthetase beta subunit</fullName>
        <shortName evidence="15">PheRS</shortName>
    </alternativeName>
</protein>
<dbReference type="PROSITE" id="PS51447">
    <property type="entry name" value="FDX_ACB"/>
    <property type="match status" value="1"/>
</dbReference>
<comment type="caution">
    <text evidence="20">The sequence shown here is derived from an EMBL/GenBank/DDBJ whole genome shotgun (WGS) entry which is preliminary data.</text>
</comment>
<feature type="binding site" evidence="15">
    <location>
        <position position="454"/>
    </location>
    <ligand>
        <name>Mg(2+)</name>
        <dbReference type="ChEBI" id="CHEBI:18420"/>
        <note>shared with alpha subunit</note>
    </ligand>
</feature>
<organism evidence="20">
    <name type="scientific">Desulfofervidus auxilii</name>
    <dbReference type="NCBI Taxonomy" id="1621989"/>
    <lineage>
        <taxon>Bacteria</taxon>
        <taxon>Pseudomonadati</taxon>
        <taxon>Thermodesulfobacteriota</taxon>
        <taxon>Candidatus Desulfofervidia</taxon>
        <taxon>Candidatus Desulfofervidales</taxon>
        <taxon>Candidatus Desulfofervidaceae</taxon>
        <taxon>Candidatus Desulfofervidus</taxon>
    </lineage>
</organism>
<dbReference type="SUPFAM" id="SSF56037">
    <property type="entry name" value="PheT/TilS domain"/>
    <property type="match status" value="1"/>
</dbReference>
<dbReference type="InterPro" id="IPR005146">
    <property type="entry name" value="B3/B4_tRNA-bd"/>
</dbReference>
<dbReference type="FunFam" id="3.50.40.10:FF:000001">
    <property type="entry name" value="Phenylalanine--tRNA ligase beta subunit"/>
    <property type="match status" value="1"/>
</dbReference>
<dbReference type="SUPFAM" id="SSF55681">
    <property type="entry name" value="Class II aaRS and biotin synthetases"/>
    <property type="match status" value="1"/>
</dbReference>
<dbReference type="Gene3D" id="2.40.50.140">
    <property type="entry name" value="Nucleic acid-binding proteins"/>
    <property type="match status" value="1"/>
</dbReference>
<dbReference type="PROSITE" id="PS50886">
    <property type="entry name" value="TRBD"/>
    <property type="match status" value="1"/>
</dbReference>
<dbReference type="EC" id="6.1.1.20" evidence="15"/>
<comment type="similarity">
    <text evidence="2 15">Belongs to the phenylalanyl-tRNA synthetase beta subunit family. Type 1 subfamily.</text>
</comment>
<dbReference type="GO" id="GO:0000049">
    <property type="term" value="F:tRNA binding"/>
    <property type="evidence" value="ECO:0007669"/>
    <property type="project" value="UniProtKB-UniRule"/>
</dbReference>
<evidence type="ECO:0000256" key="14">
    <source>
        <dbReference type="ARBA" id="ARBA00049255"/>
    </source>
</evidence>
<dbReference type="InterPro" id="IPR033714">
    <property type="entry name" value="tRNA_bind_bactPheRS"/>
</dbReference>
<dbReference type="PANTHER" id="PTHR10947:SF0">
    <property type="entry name" value="PHENYLALANINE--TRNA LIGASE BETA SUBUNIT"/>
    <property type="match status" value="1"/>
</dbReference>
<dbReference type="InterPro" id="IPR005121">
    <property type="entry name" value="Fdx_antiC-bd"/>
</dbReference>
<comment type="subcellular location">
    <subcellularLocation>
        <location evidence="1 15">Cytoplasm</location>
    </subcellularLocation>
</comment>
<dbReference type="GO" id="GO:0000287">
    <property type="term" value="F:magnesium ion binding"/>
    <property type="evidence" value="ECO:0007669"/>
    <property type="project" value="UniProtKB-UniRule"/>
</dbReference>
<dbReference type="HAMAP" id="MF_00283">
    <property type="entry name" value="Phe_tRNA_synth_beta1"/>
    <property type="match status" value="1"/>
</dbReference>
<dbReference type="InterPro" id="IPR005147">
    <property type="entry name" value="tRNA_synthase_B5-dom"/>
</dbReference>
<dbReference type="GO" id="GO:0006432">
    <property type="term" value="P:phenylalanyl-tRNA aminoacylation"/>
    <property type="evidence" value="ECO:0007669"/>
    <property type="project" value="UniProtKB-UniRule"/>
</dbReference>
<sequence>MRIPLNWLKEFVEINCSPEELAEKLTMTGLEVEEILEPYNYLKKVIIGKVESVSPHPQAKKLSLCSVSTGNATYNVVCGAPNVKKGIKAPLALPGCLLPSGQEVKAIKIRGIISEGMLCSQKELGVGEDHSGIWILPDDFPLGINLAKALLLDDTVFEIAITPNRGDCLSILGIAREIAAILRLKLNYPQYEIKETGIPIDKEFKVTIENPEHCFRYVARLIRNVKIKPSPLWMQARLLLAGLRPINNIVDITNYVMLEYGQPLHAFDAKKINEKHIIVRLAKPNEKLITLDGKEQILKETDLLICDKNGPIALAGIMGGMNSEISSETTDVLLESAYFHPITIRRTAKRLNIITESSYRFEREVDPEGTYLAAQRAAYFMQELAEGKVAKETIDVYPSPKYPPIVNIRISKVKEVLGAKISKKEIMEILKALKVKIKDKGEILEVMPPSYRHDLEKEIDFIEEIARLYGYENIPSTMPILSLEARPIPLYQRWREKIKDILCGLGWHEIITYAFIDPKVFDKLRLPNDSYLRKTIKLLNPLTSDRAVMRTTLLPGLLEACDINQRQRIYHFRLFELGKVFFDIGKDLPKESYHLGGILSGYHFDPSWHFRLESADFYDLKGAVESLIEAIGLKNVKFEPADLPYLHPANATWINSNNEKIGYLGEIHPEVKEAWDLKRTAFVFELDLEKVFQLIEREKQFKPLPKYPSSERDVSLVVPEDFSAQKINDFVLNLKIPEIEDIFLIDVYQGPPLEKEKKSLTFRLIYRAFDHTLTDEEVDKLHNNIVQSIIKQFKINVRQ</sequence>
<accession>A0A7C0U1J7</accession>
<evidence type="ECO:0000256" key="6">
    <source>
        <dbReference type="ARBA" id="ARBA00022598"/>
    </source>
</evidence>
<evidence type="ECO:0000256" key="3">
    <source>
        <dbReference type="ARBA" id="ARBA00011209"/>
    </source>
</evidence>
<evidence type="ECO:0000256" key="12">
    <source>
        <dbReference type="ARBA" id="ARBA00022917"/>
    </source>
</evidence>
<dbReference type="Pfam" id="PF17759">
    <property type="entry name" value="tRNA_synthFbeta"/>
    <property type="match status" value="1"/>
</dbReference>
<dbReference type="InterPro" id="IPR045060">
    <property type="entry name" value="Phe-tRNA-ligase_IIc_bsu"/>
</dbReference>
<dbReference type="Pfam" id="PF03484">
    <property type="entry name" value="B5"/>
    <property type="match status" value="1"/>
</dbReference>
<evidence type="ECO:0000256" key="16">
    <source>
        <dbReference type="PROSITE-ProRule" id="PRU00209"/>
    </source>
</evidence>
<dbReference type="Pfam" id="PF03483">
    <property type="entry name" value="B3_4"/>
    <property type="match status" value="1"/>
</dbReference>
<keyword evidence="11 16" id="KW-0694">RNA-binding</keyword>
<comment type="cofactor">
    <cofactor evidence="15">
        <name>Mg(2+)</name>
        <dbReference type="ChEBI" id="CHEBI:18420"/>
    </cofactor>
    <text evidence="15">Binds 2 magnesium ions per tetramer.</text>
</comment>
<evidence type="ECO:0000256" key="1">
    <source>
        <dbReference type="ARBA" id="ARBA00004496"/>
    </source>
</evidence>
<dbReference type="Pfam" id="PF01588">
    <property type="entry name" value="tRNA_bind"/>
    <property type="match status" value="1"/>
</dbReference>
<evidence type="ECO:0000256" key="10">
    <source>
        <dbReference type="ARBA" id="ARBA00022842"/>
    </source>
</evidence>
<keyword evidence="8 15" id="KW-0547">Nucleotide-binding</keyword>
<dbReference type="InterPro" id="IPR020825">
    <property type="entry name" value="Phe-tRNA_synthase-like_B3/B4"/>
</dbReference>
<evidence type="ECO:0000256" key="15">
    <source>
        <dbReference type="HAMAP-Rule" id="MF_00283"/>
    </source>
</evidence>
<comment type="catalytic activity">
    <reaction evidence="14 15">
        <text>tRNA(Phe) + L-phenylalanine + ATP = L-phenylalanyl-tRNA(Phe) + AMP + diphosphate + H(+)</text>
        <dbReference type="Rhea" id="RHEA:19413"/>
        <dbReference type="Rhea" id="RHEA-COMP:9668"/>
        <dbReference type="Rhea" id="RHEA-COMP:9699"/>
        <dbReference type="ChEBI" id="CHEBI:15378"/>
        <dbReference type="ChEBI" id="CHEBI:30616"/>
        <dbReference type="ChEBI" id="CHEBI:33019"/>
        <dbReference type="ChEBI" id="CHEBI:58095"/>
        <dbReference type="ChEBI" id="CHEBI:78442"/>
        <dbReference type="ChEBI" id="CHEBI:78531"/>
        <dbReference type="ChEBI" id="CHEBI:456215"/>
        <dbReference type="EC" id="6.1.1.20"/>
    </reaction>
</comment>
<reference evidence="20" key="1">
    <citation type="journal article" date="2020" name="mSystems">
        <title>Genome- and Community-Level Interaction Insights into Carbon Utilization and Element Cycling Functions of Hydrothermarchaeota in Hydrothermal Sediment.</title>
        <authorList>
            <person name="Zhou Z."/>
            <person name="Liu Y."/>
            <person name="Xu W."/>
            <person name="Pan J."/>
            <person name="Luo Z.H."/>
            <person name="Li M."/>
        </authorList>
    </citation>
    <scope>NUCLEOTIDE SEQUENCE [LARGE SCALE GENOMIC DNA]</scope>
    <source>
        <strain evidence="20">HyVt-233</strain>
    </source>
</reference>
<keyword evidence="7 15" id="KW-0479">Metal-binding</keyword>
<dbReference type="FunFam" id="3.30.56.10:FF:000002">
    <property type="entry name" value="Phenylalanine--tRNA ligase beta subunit"/>
    <property type="match status" value="1"/>
</dbReference>